<accession>A0A4R7RR74</accession>
<keyword evidence="3" id="KW-1185">Reference proteome</keyword>
<evidence type="ECO:0000256" key="1">
    <source>
        <dbReference type="SAM" id="SignalP"/>
    </source>
</evidence>
<evidence type="ECO:0000313" key="3">
    <source>
        <dbReference type="Proteomes" id="UP000295662"/>
    </source>
</evidence>
<organism evidence="2 3">
    <name type="scientific">Prosthecobacter fusiformis</name>
    <dbReference type="NCBI Taxonomy" id="48464"/>
    <lineage>
        <taxon>Bacteria</taxon>
        <taxon>Pseudomonadati</taxon>
        <taxon>Verrucomicrobiota</taxon>
        <taxon>Verrucomicrobiia</taxon>
        <taxon>Verrucomicrobiales</taxon>
        <taxon>Verrucomicrobiaceae</taxon>
        <taxon>Prosthecobacter</taxon>
    </lineage>
</organism>
<keyword evidence="1" id="KW-0732">Signal</keyword>
<feature type="chain" id="PRO_5021023258" evidence="1">
    <location>
        <begin position="25"/>
        <end position="247"/>
    </location>
</feature>
<dbReference type="EMBL" id="SOCA01000007">
    <property type="protein sequence ID" value="TDU67305.1"/>
    <property type="molecule type" value="Genomic_DNA"/>
</dbReference>
<protein>
    <submittedName>
        <fullName evidence="2">Sulfatase-modifying factor enzyme 1</fullName>
    </submittedName>
</protein>
<proteinExistence type="predicted"/>
<reference evidence="2 3" key="1">
    <citation type="submission" date="2019-03" db="EMBL/GenBank/DDBJ databases">
        <title>Genomic Encyclopedia of Archaeal and Bacterial Type Strains, Phase II (KMG-II): from individual species to whole genera.</title>
        <authorList>
            <person name="Goeker M."/>
        </authorList>
    </citation>
    <scope>NUCLEOTIDE SEQUENCE [LARGE SCALE GENOMIC DNA]</scope>
    <source>
        <strain evidence="2 3">ATCC 25309</strain>
    </source>
</reference>
<dbReference type="SUPFAM" id="SSF56436">
    <property type="entry name" value="C-type lectin-like"/>
    <property type="match status" value="1"/>
</dbReference>
<feature type="signal peptide" evidence="1">
    <location>
        <begin position="1"/>
        <end position="24"/>
    </location>
</feature>
<evidence type="ECO:0000313" key="2">
    <source>
        <dbReference type="EMBL" id="TDU67305.1"/>
    </source>
</evidence>
<dbReference type="Gene3D" id="3.90.1580.10">
    <property type="entry name" value="paralog of FGE (formylglycine-generating enzyme)"/>
    <property type="match status" value="1"/>
</dbReference>
<dbReference type="InterPro" id="IPR042095">
    <property type="entry name" value="SUMF_sf"/>
</dbReference>
<dbReference type="Proteomes" id="UP000295662">
    <property type="component" value="Unassembled WGS sequence"/>
</dbReference>
<sequence>MRHIPSPMSLILCLFMATLLLTQCQVPTEAVVPLNPLATTTKEAPFVNSLGMKFVPVPGTNILMCTTETSVQQMEAGGWVQDMIESPISGKFPGGRDAVSGIDRATAHLWCARLSQREGRRYRMPTNAEWDAATGVSSLYPWGATWPPPTNFANYMGQESKVKRVRAYVNAQGLDSLNAIKGFQDPHFLRRRWEVIQPMRSASTTCLAMSGSGWRTHQPCVEPPGSIVSVQNWKLPIVGKCLLTPLC</sequence>
<dbReference type="AlphaFoldDB" id="A0A4R7RR74"/>
<dbReference type="InterPro" id="IPR016187">
    <property type="entry name" value="CTDL_fold"/>
</dbReference>
<comment type="caution">
    <text evidence="2">The sequence shown here is derived from an EMBL/GenBank/DDBJ whole genome shotgun (WGS) entry which is preliminary data.</text>
</comment>
<name>A0A4R7RR74_9BACT</name>
<gene>
    <name evidence="2" type="ORF">EI77_03508</name>
</gene>